<dbReference type="RefSeq" id="WP_226763616.1">
    <property type="nucleotide sequence ID" value="NZ_JAJAWG010000002.1"/>
</dbReference>
<feature type="compositionally biased region" description="Low complexity" evidence="10">
    <location>
        <begin position="119"/>
        <end position="132"/>
    </location>
</feature>
<keyword evidence="4" id="KW-1003">Cell membrane</keyword>
<proteinExistence type="inferred from homology"/>
<evidence type="ECO:0000259" key="11">
    <source>
        <dbReference type="PROSITE" id="PS52015"/>
    </source>
</evidence>
<keyword evidence="13" id="KW-1185">Reference proteome</keyword>
<dbReference type="Gene3D" id="3.30.1150.10">
    <property type="match status" value="1"/>
</dbReference>
<dbReference type="NCBIfam" id="TIGR01352">
    <property type="entry name" value="tonB_Cterm"/>
    <property type="match status" value="1"/>
</dbReference>
<name>A0ABS8BJF0_9NEIS</name>
<feature type="domain" description="TonB C-terminal" evidence="11">
    <location>
        <begin position="145"/>
        <end position="237"/>
    </location>
</feature>
<comment type="similarity">
    <text evidence="2">Belongs to the TonB family.</text>
</comment>
<feature type="compositionally biased region" description="Polar residues" evidence="10">
    <location>
        <begin position="108"/>
        <end position="117"/>
    </location>
</feature>
<evidence type="ECO:0000256" key="1">
    <source>
        <dbReference type="ARBA" id="ARBA00004383"/>
    </source>
</evidence>
<evidence type="ECO:0000256" key="3">
    <source>
        <dbReference type="ARBA" id="ARBA00022448"/>
    </source>
</evidence>
<organism evidence="12 13">
    <name type="scientific">Deefgea salmonis</name>
    <dbReference type="NCBI Taxonomy" id="2875502"/>
    <lineage>
        <taxon>Bacteria</taxon>
        <taxon>Pseudomonadati</taxon>
        <taxon>Pseudomonadota</taxon>
        <taxon>Betaproteobacteria</taxon>
        <taxon>Neisseriales</taxon>
        <taxon>Chitinibacteraceae</taxon>
        <taxon>Deefgea</taxon>
    </lineage>
</organism>
<keyword evidence="9" id="KW-0472">Membrane</keyword>
<dbReference type="EMBL" id="JAJAWG010000002">
    <property type="protein sequence ID" value="MCB5195834.1"/>
    <property type="molecule type" value="Genomic_DNA"/>
</dbReference>
<dbReference type="InterPro" id="IPR037682">
    <property type="entry name" value="TonB_C"/>
</dbReference>
<reference evidence="12 13" key="1">
    <citation type="submission" date="2021-10" db="EMBL/GenBank/DDBJ databases">
        <authorList>
            <person name="Chen M."/>
        </authorList>
    </citation>
    <scope>NUCLEOTIDE SEQUENCE [LARGE SCALE GENOMIC DNA]</scope>
    <source>
        <strain evidence="12 13">H3-26</strain>
    </source>
</reference>
<keyword evidence="6" id="KW-0812">Transmembrane</keyword>
<evidence type="ECO:0000256" key="8">
    <source>
        <dbReference type="ARBA" id="ARBA00022989"/>
    </source>
</evidence>
<evidence type="ECO:0000256" key="2">
    <source>
        <dbReference type="ARBA" id="ARBA00006555"/>
    </source>
</evidence>
<gene>
    <name evidence="12" type="ORF">LG219_05965</name>
</gene>
<feature type="region of interest" description="Disordered" evidence="10">
    <location>
        <begin position="87"/>
        <end position="140"/>
    </location>
</feature>
<keyword evidence="7" id="KW-0653">Protein transport</keyword>
<evidence type="ECO:0000256" key="6">
    <source>
        <dbReference type="ARBA" id="ARBA00022692"/>
    </source>
</evidence>
<comment type="subcellular location">
    <subcellularLocation>
        <location evidence="1">Cell inner membrane</location>
        <topology evidence="1">Single-pass membrane protein</topology>
        <orientation evidence="1">Periplasmic side</orientation>
    </subcellularLocation>
</comment>
<dbReference type="PANTHER" id="PTHR33446:SF2">
    <property type="entry name" value="PROTEIN TONB"/>
    <property type="match status" value="1"/>
</dbReference>
<keyword evidence="8" id="KW-1133">Transmembrane helix</keyword>
<dbReference type="Proteomes" id="UP001198034">
    <property type="component" value="Unassembled WGS sequence"/>
</dbReference>
<accession>A0ABS8BJF0</accession>
<sequence length="237" mass="24618">MILDNKYSLCLVVLAHAGLLHGVMSTPSPSRLPEPIMLQAVPLSQGAPAPVMMKPAPVVQAKAEPTVVKKAAPKAAVKTAVAVAKPSRVAPTPERSATMTVAAAEKTTPATDSQHAETAQAASPALPSSAGARGQSTEVVDSVTEPSFHANYLNNPKPPYPPQSLALGEKGVVMLRVQVSATGSAEAVSLQQSSGYPRLDRVAQVTVTQWRFVPAKRGQDAVAGTVIVPVHFSIKKS</sequence>
<evidence type="ECO:0000256" key="10">
    <source>
        <dbReference type="SAM" id="MobiDB-lite"/>
    </source>
</evidence>
<dbReference type="InterPro" id="IPR051045">
    <property type="entry name" value="TonB-dependent_transducer"/>
</dbReference>
<dbReference type="InterPro" id="IPR006260">
    <property type="entry name" value="TonB/TolA_C"/>
</dbReference>
<protein>
    <submittedName>
        <fullName evidence="12">TonB family protein</fullName>
    </submittedName>
</protein>
<evidence type="ECO:0000256" key="9">
    <source>
        <dbReference type="ARBA" id="ARBA00023136"/>
    </source>
</evidence>
<evidence type="ECO:0000256" key="5">
    <source>
        <dbReference type="ARBA" id="ARBA00022519"/>
    </source>
</evidence>
<keyword evidence="5" id="KW-0997">Cell inner membrane</keyword>
<evidence type="ECO:0000313" key="13">
    <source>
        <dbReference type="Proteomes" id="UP001198034"/>
    </source>
</evidence>
<keyword evidence="3" id="KW-0813">Transport</keyword>
<dbReference type="Pfam" id="PF03544">
    <property type="entry name" value="TonB_C"/>
    <property type="match status" value="1"/>
</dbReference>
<evidence type="ECO:0000313" key="12">
    <source>
        <dbReference type="EMBL" id="MCB5195834.1"/>
    </source>
</evidence>
<comment type="caution">
    <text evidence="12">The sequence shown here is derived from an EMBL/GenBank/DDBJ whole genome shotgun (WGS) entry which is preliminary data.</text>
</comment>
<evidence type="ECO:0000256" key="4">
    <source>
        <dbReference type="ARBA" id="ARBA00022475"/>
    </source>
</evidence>
<dbReference type="PROSITE" id="PS52015">
    <property type="entry name" value="TONB_CTD"/>
    <property type="match status" value="1"/>
</dbReference>
<evidence type="ECO:0000256" key="7">
    <source>
        <dbReference type="ARBA" id="ARBA00022927"/>
    </source>
</evidence>
<dbReference type="PANTHER" id="PTHR33446">
    <property type="entry name" value="PROTEIN TONB-RELATED"/>
    <property type="match status" value="1"/>
</dbReference>
<dbReference type="SUPFAM" id="SSF74653">
    <property type="entry name" value="TolA/TonB C-terminal domain"/>
    <property type="match status" value="1"/>
</dbReference>